<evidence type="ECO:0000256" key="1">
    <source>
        <dbReference type="ARBA" id="ARBA00022737"/>
    </source>
</evidence>
<evidence type="ECO:0000256" key="2">
    <source>
        <dbReference type="ARBA" id="ARBA00023043"/>
    </source>
</evidence>
<keyword evidence="2" id="KW-0040">ANK repeat</keyword>
<proteinExistence type="predicted"/>
<keyword evidence="4" id="KW-1185">Reference proteome</keyword>
<organism evidence="3 4">
    <name type="scientific">Patella caerulea</name>
    <name type="common">Rayed Mediterranean limpet</name>
    <dbReference type="NCBI Taxonomy" id="87958"/>
    <lineage>
        <taxon>Eukaryota</taxon>
        <taxon>Metazoa</taxon>
        <taxon>Spiralia</taxon>
        <taxon>Lophotrochozoa</taxon>
        <taxon>Mollusca</taxon>
        <taxon>Gastropoda</taxon>
        <taxon>Patellogastropoda</taxon>
        <taxon>Patelloidea</taxon>
        <taxon>Patellidae</taxon>
        <taxon>Patella</taxon>
    </lineage>
</organism>
<dbReference type="EMBL" id="JAZGQO010000010">
    <property type="protein sequence ID" value="KAK6174908.1"/>
    <property type="molecule type" value="Genomic_DNA"/>
</dbReference>
<dbReference type="Gene3D" id="1.25.40.20">
    <property type="entry name" value="Ankyrin repeat-containing domain"/>
    <property type="match status" value="1"/>
</dbReference>
<accession>A0AAN8JJF9</accession>
<dbReference type="InterPro" id="IPR036770">
    <property type="entry name" value="Ankyrin_rpt-contain_sf"/>
</dbReference>
<sequence length="246" mass="27319">MAEFDSLRAAVAANNLLKVEEILGDLDQQFKDQPKRNEYLNQRKALCFEALKSKNLPLLNLAFHGEIFIMSREFDRDTNIEMVNAAIAGDFAEGLQFLHERRLSLEYEEKNWSALQEATSKNKTAVIKVMLSLPYININLNPDETLLMTTCSSRHVETLNLLLSNNRIKETINVTSSKDGGTALHRCFEGGCQPDDASVLACVKALVQAGADVNIPAKSTNKTPYALANEKGQKQAAQYLKDNGAK</sequence>
<reference evidence="3 4" key="1">
    <citation type="submission" date="2024-01" db="EMBL/GenBank/DDBJ databases">
        <title>The genome of the rayed Mediterranean limpet Patella caerulea (Linnaeus, 1758).</title>
        <authorList>
            <person name="Anh-Thu Weber A."/>
            <person name="Halstead-Nussloch G."/>
        </authorList>
    </citation>
    <scope>NUCLEOTIDE SEQUENCE [LARGE SCALE GENOMIC DNA]</scope>
    <source>
        <strain evidence="3">AATW-2023a</strain>
        <tissue evidence="3">Whole specimen</tissue>
    </source>
</reference>
<dbReference type="Pfam" id="PF12796">
    <property type="entry name" value="Ank_2"/>
    <property type="match status" value="1"/>
</dbReference>
<evidence type="ECO:0000313" key="3">
    <source>
        <dbReference type="EMBL" id="KAK6174908.1"/>
    </source>
</evidence>
<dbReference type="PANTHER" id="PTHR24189:SF50">
    <property type="entry name" value="ANKYRIN REPEAT AND SOCS BOX PROTEIN 2"/>
    <property type="match status" value="1"/>
</dbReference>
<gene>
    <name evidence="3" type="ORF">SNE40_013469</name>
</gene>
<keyword evidence="1" id="KW-0677">Repeat</keyword>
<dbReference type="SMART" id="SM00248">
    <property type="entry name" value="ANK"/>
    <property type="match status" value="3"/>
</dbReference>
<dbReference type="AlphaFoldDB" id="A0AAN8JJF9"/>
<dbReference type="Proteomes" id="UP001347796">
    <property type="component" value="Unassembled WGS sequence"/>
</dbReference>
<comment type="caution">
    <text evidence="3">The sequence shown here is derived from an EMBL/GenBank/DDBJ whole genome shotgun (WGS) entry which is preliminary data.</text>
</comment>
<dbReference type="InterPro" id="IPR002110">
    <property type="entry name" value="Ankyrin_rpt"/>
</dbReference>
<protein>
    <submittedName>
        <fullName evidence="3">Uncharacterized protein</fullName>
    </submittedName>
</protein>
<evidence type="ECO:0000313" key="4">
    <source>
        <dbReference type="Proteomes" id="UP001347796"/>
    </source>
</evidence>
<dbReference type="PANTHER" id="PTHR24189">
    <property type="entry name" value="MYOTROPHIN"/>
    <property type="match status" value="1"/>
</dbReference>
<dbReference type="InterPro" id="IPR050745">
    <property type="entry name" value="Multifunctional_regulatory"/>
</dbReference>
<dbReference type="SUPFAM" id="SSF48403">
    <property type="entry name" value="Ankyrin repeat"/>
    <property type="match status" value="1"/>
</dbReference>
<name>A0AAN8JJF9_PATCE</name>